<evidence type="ECO:0000313" key="1">
    <source>
        <dbReference type="EMBL" id="CAG8446164.1"/>
    </source>
</evidence>
<protein>
    <submittedName>
        <fullName evidence="1">13096_t:CDS:1</fullName>
    </submittedName>
</protein>
<dbReference type="Proteomes" id="UP000789366">
    <property type="component" value="Unassembled WGS sequence"/>
</dbReference>
<sequence length="340" mass="39639">MDEDNYFNNNYYLSIDDNNYFEIEAINTPNEFFTTTTSEISNVTKILNTTKISNTSKTLNTLEIIDETFNASNNLRAWILEWIILEDFLFTIVEDQFKTIIEKITKFYIVSADTIKCDLITKYIEMQTNIQTELQEISGKFAFSLDIWTSSVIKAYMRIIIHFIDKDWWFQQKTLDFVKIEGSHIGENFTNELIKVFEFYNIESKTIGKDISFSTNNHFYCFAHIVNLSVQAALKQLKDEIDKVRNLIIKSHSSLQWHQKFLEILDLNNIKNLSSILNVLTSTQDENNDDDLFSVSKHFCNDDGHNELNAYLDSSSELVTFERNRLESSTIQAIICLKSV</sequence>
<keyword evidence="2" id="KW-1185">Reference proteome</keyword>
<gene>
    <name evidence="1" type="ORF">SPELUC_LOCUS512</name>
</gene>
<accession>A0ACA9K199</accession>
<name>A0ACA9K199_9GLOM</name>
<organism evidence="1 2">
    <name type="scientific">Cetraspora pellucida</name>
    <dbReference type="NCBI Taxonomy" id="1433469"/>
    <lineage>
        <taxon>Eukaryota</taxon>
        <taxon>Fungi</taxon>
        <taxon>Fungi incertae sedis</taxon>
        <taxon>Mucoromycota</taxon>
        <taxon>Glomeromycotina</taxon>
        <taxon>Glomeromycetes</taxon>
        <taxon>Diversisporales</taxon>
        <taxon>Gigasporaceae</taxon>
        <taxon>Cetraspora</taxon>
    </lineage>
</organism>
<evidence type="ECO:0000313" key="2">
    <source>
        <dbReference type="Proteomes" id="UP000789366"/>
    </source>
</evidence>
<proteinExistence type="predicted"/>
<comment type="caution">
    <text evidence="1">The sequence shown here is derived from an EMBL/GenBank/DDBJ whole genome shotgun (WGS) entry which is preliminary data.</text>
</comment>
<dbReference type="EMBL" id="CAJVPW010000191">
    <property type="protein sequence ID" value="CAG8446164.1"/>
    <property type="molecule type" value="Genomic_DNA"/>
</dbReference>
<reference evidence="1" key="1">
    <citation type="submission" date="2021-06" db="EMBL/GenBank/DDBJ databases">
        <authorList>
            <person name="Kallberg Y."/>
            <person name="Tangrot J."/>
            <person name="Rosling A."/>
        </authorList>
    </citation>
    <scope>NUCLEOTIDE SEQUENCE</scope>
    <source>
        <strain evidence="1">28 12/20/2015</strain>
    </source>
</reference>